<proteinExistence type="predicted"/>
<keyword evidence="2" id="KW-1185">Reference proteome</keyword>
<sequence length="114" mass="13475">MREKTMSYYVAGSFADLYETDLGGRLWQFLTEGDNFIRMETASYLSRPALEPLQPFLIEEFGSEVLNDKNNRLKQMMGHMVRQIMEHHGYKLDQTDQKLRNNDLFSRASRYTKL</sequence>
<reference evidence="1 2" key="1">
    <citation type="submission" date="2017-02" db="EMBL/GenBank/DDBJ databases">
        <title>Complete genome sequence of the drought resistance-promoting endophyte Pantoea alhagi LTYR-11Z.</title>
        <authorList>
            <person name="Zhang L."/>
        </authorList>
    </citation>
    <scope>NUCLEOTIDE SEQUENCE [LARGE SCALE GENOMIC DNA]</scope>
    <source>
        <strain evidence="1 2">LTYR-11Z</strain>
    </source>
</reference>
<gene>
    <name evidence="1" type="ORF">B1H58_02520</name>
</gene>
<protein>
    <submittedName>
        <fullName evidence="1">Uncharacterized protein</fullName>
    </submittedName>
</protein>
<accession>A0A1W6B1N4</accession>
<dbReference type="KEGG" id="palh:B1H58_02520"/>
<dbReference type="EMBL" id="CP019706">
    <property type="protein sequence ID" value="ARJ40980.1"/>
    <property type="molecule type" value="Genomic_DNA"/>
</dbReference>
<name>A0A1W6B1N4_9GAMM</name>
<evidence type="ECO:0000313" key="2">
    <source>
        <dbReference type="Proteomes" id="UP000192900"/>
    </source>
</evidence>
<dbReference type="STRING" id="1891675.B1H58_02520"/>
<organism evidence="1 2">
    <name type="scientific">Pantoea alhagi</name>
    <dbReference type="NCBI Taxonomy" id="1891675"/>
    <lineage>
        <taxon>Bacteria</taxon>
        <taxon>Pseudomonadati</taxon>
        <taxon>Pseudomonadota</taxon>
        <taxon>Gammaproteobacteria</taxon>
        <taxon>Enterobacterales</taxon>
        <taxon>Erwiniaceae</taxon>
        <taxon>Pantoea</taxon>
    </lineage>
</organism>
<evidence type="ECO:0000313" key="1">
    <source>
        <dbReference type="EMBL" id="ARJ40980.1"/>
    </source>
</evidence>
<dbReference type="AlphaFoldDB" id="A0A1W6B1N4"/>
<dbReference type="Proteomes" id="UP000192900">
    <property type="component" value="Chromosome"/>
</dbReference>